<dbReference type="CDD" id="cd09823">
    <property type="entry name" value="peroxinectin_like"/>
    <property type="match status" value="1"/>
</dbReference>
<keyword evidence="5" id="KW-0732">Signal</keyword>
<dbReference type="SUPFAM" id="SSF48113">
    <property type="entry name" value="Heme-dependent peroxidases"/>
    <property type="match status" value="1"/>
</dbReference>
<dbReference type="AlphaFoldDB" id="A0AAV1KB42"/>
<dbReference type="Proteomes" id="UP001314205">
    <property type="component" value="Unassembled WGS sequence"/>
</dbReference>
<comment type="subcellular location">
    <subcellularLocation>
        <location evidence="1">Secreted</location>
    </subcellularLocation>
</comment>
<evidence type="ECO:0008006" key="11">
    <source>
        <dbReference type="Google" id="ProtNLM"/>
    </source>
</evidence>
<proteinExistence type="predicted"/>
<evidence type="ECO:0000313" key="9">
    <source>
        <dbReference type="EMBL" id="CAK1579092.1"/>
    </source>
</evidence>
<dbReference type="EMBL" id="CAVLGL010000002">
    <property type="protein sequence ID" value="CAK1579092.1"/>
    <property type="molecule type" value="Genomic_DNA"/>
</dbReference>
<evidence type="ECO:0000313" key="10">
    <source>
        <dbReference type="Proteomes" id="UP001314205"/>
    </source>
</evidence>
<evidence type="ECO:0000256" key="5">
    <source>
        <dbReference type="ARBA" id="ARBA00022729"/>
    </source>
</evidence>
<reference evidence="9 10" key="1">
    <citation type="submission" date="2023-11" db="EMBL/GenBank/DDBJ databases">
        <authorList>
            <person name="Hedman E."/>
            <person name="Englund M."/>
            <person name="Stromberg M."/>
            <person name="Nyberg Akerstrom W."/>
            <person name="Nylinder S."/>
            <person name="Jareborg N."/>
            <person name="Kallberg Y."/>
            <person name="Kronander E."/>
        </authorList>
    </citation>
    <scope>NUCLEOTIDE SEQUENCE [LARGE SCALE GENOMIC DNA]</scope>
</reference>
<dbReference type="PANTHER" id="PTHR11475">
    <property type="entry name" value="OXIDASE/PEROXIDASE"/>
    <property type="match status" value="1"/>
</dbReference>
<keyword evidence="7 8" id="KW-0408">Iron</keyword>
<keyword evidence="6" id="KW-0560">Oxidoreductase</keyword>
<keyword evidence="3" id="KW-0575">Peroxidase</keyword>
<dbReference type="GO" id="GO:0022412">
    <property type="term" value="P:cellular process involved in reproduction in multicellular organism"/>
    <property type="evidence" value="ECO:0007669"/>
    <property type="project" value="UniProtKB-ARBA"/>
</dbReference>
<evidence type="ECO:0000256" key="1">
    <source>
        <dbReference type="ARBA" id="ARBA00004613"/>
    </source>
</evidence>
<evidence type="ECO:0000256" key="2">
    <source>
        <dbReference type="ARBA" id="ARBA00022525"/>
    </source>
</evidence>
<dbReference type="Pfam" id="PF03098">
    <property type="entry name" value="An_peroxidase"/>
    <property type="match status" value="1"/>
</dbReference>
<dbReference type="Gene3D" id="1.10.640.10">
    <property type="entry name" value="Haem peroxidase domain superfamily, animal type"/>
    <property type="match status" value="1"/>
</dbReference>
<dbReference type="PANTHER" id="PTHR11475:SF114">
    <property type="entry name" value="PEROXIDASE-LIKE PROTEIN"/>
    <property type="match status" value="1"/>
</dbReference>
<comment type="caution">
    <text evidence="9">The sequence shown here is derived from an EMBL/GenBank/DDBJ whole genome shotgun (WGS) entry which is preliminary data.</text>
</comment>
<feature type="binding site" description="axial binding residue" evidence="8">
    <location>
        <position position="515"/>
    </location>
    <ligand>
        <name>heme b</name>
        <dbReference type="ChEBI" id="CHEBI:60344"/>
    </ligand>
    <ligandPart>
        <name>Fe</name>
        <dbReference type="ChEBI" id="CHEBI:18248"/>
    </ligandPart>
</feature>
<name>A0AAV1KB42_9NEOP</name>
<evidence type="ECO:0000256" key="6">
    <source>
        <dbReference type="ARBA" id="ARBA00023002"/>
    </source>
</evidence>
<dbReference type="FunFam" id="1.10.640.10:FF:000003">
    <property type="entry name" value="chorion peroxidase"/>
    <property type="match status" value="1"/>
</dbReference>
<keyword evidence="8" id="KW-0479">Metal-binding</keyword>
<dbReference type="PROSITE" id="PS50292">
    <property type="entry name" value="PEROXIDASE_3"/>
    <property type="match status" value="1"/>
</dbReference>
<dbReference type="GO" id="GO:0020037">
    <property type="term" value="F:heme binding"/>
    <property type="evidence" value="ECO:0007669"/>
    <property type="project" value="InterPro"/>
</dbReference>
<dbReference type="InterPro" id="IPR037120">
    <property type="entry name" value="Haem_peroxidase_sf_animal"/>
</dbReference>
<evidence type="ECO:0000256" key="3">
    <source>
        <dbReference type="ARBA" id="ARBA00022559"/>
    </source>
</evidence>
<organism evidence="9 10">
    <name type="scientific">Parnassius mnemosyne</name>
    <name type="common">clouded apollo</name>
    <dbReference type="NCBI Taxonomy" id="213953"/>
    <lineage>
        <taxon>Eukaryota</taxon>
        <taxon>Metazoa</taxon>
        <taxon>Ecdysozoa</taxon>
        <taxon>Arthropoda</taxon>
        <taxon>Hexapoda</taxon>
        <taxon>Insecta</taxon>
        <taxon>Pterygota</taxon>
        <taxon>Neoptera</taxon>
        <taxon>Endopterygota</taxon>
        <taxon>Lepidoptera</taxon>
        <taxon>Glossata</taxon>
        <taxon>Ditrysia</taxon>
        <taxon>Papilionoidea</taxon>
        <taxon>Papilionidae</taxon>
        <taxon>Parnassiinae</taxon>
        <taxon>Parnassini</taxon>
        <taxon>Parnassius</taxon>
        <taxon>Driopa</taxon>
    </lineage>
</organism>
<dbReference type="PRINTS" id="PR00457">
    <property type="entry name" value="ANPEROXIDASE"/>
</dbReference>
<keyword evidence="2" id="KW-0964">Secreted</keyword>
<dbReference type="GO" id="GO:0004601">
    <property type="term" value="F:peroxidase activity"/>
    <property type="evidence" value="ECO:0007669"/>
    <property type="project" value="UniProtKB-KW"/>
</dbReference>
<keyword evidence="10" id="KW-1185">Reference proteome</keyword>
<evidence type="ECO:0000256" key="8">
    <source>
        <dbReference type="PIRSR" id="PIRSR619791-2"/>
    </source>
</evidence>
<dbReference type="GO" id="GO:0005576">
    <property type="term" value="C:extracellular region"/>
    <property type="evidence" value="ECO:0007669"/>
    <property type="project" value="UniProtKB-SubCell"/>
</dbReference>
<evidence type="ECO:0000256" key="7">
    <source>
        <dbReference type="ARBA" id="ARBA00023004"/>
    </source>
</evidence>
<accession>A0AAV1KB42</accession>
<dbReference type="GO" id="GO:0046872">
    <property type="term" value="F:metal ion binding"/>
    <property type="evidence" value="ECO:0007669"/>
    <property type="project" value="UniProtKB-KW"/>
</dbReference>
<protein>
    <recommendedName>
        <fullName evidence="11">Peroxidase</fullName>
    </recommendedName>
</protein>
<dbReference type="InterPro" id="IPR010255">
    <property type="entry name" value="Haem_peroxidase_sf"/>
</dbReference>
<dbReference type="GO" id="GO:0006979">
    <property type="term" value="P:response to oxidative stress"/>
    <property type="evidence" value="ECO:0007669"/>
    <property type="project" value="InterPro"/>
</dbReference>
<gene>
    <name evidence="9" type="ORF">PARMNEM_LOCUS1083</name>
</gene>
<evidence type="ECO:0000256" key="4">
    <source>
        <dbReference type="ARBA" id="ARBA00022617"/>
    </source>
</evidence>
<dbReference type="InterPro" id="IPR019791">
    <property type="entry name" value="Haem_peroxidase_animal"/>
</dbReference>
<keyword evidence="4 8" id="KW-0349">Heme</keyword>
<sequence>MEVIFVFRGSRNVLVLSVLFYFFVSSVSGCFNTGWEFLFEDLISDVCPMLASATSLVKDILTPISLESLKEDRGVIKKEMVAESLRCGRELSRAANKRGNQLARSGVCLDPSSPALFHFFSAKLSKEAKKAAEVSHELLTATKLLQLKICSSLDISPNTFMSILEDEDIKVTDLAYCKPVKIPFTKSKYRSFDGTSNNMKHPGWGRTGAPFSRIATPRYSDGIYAMPVAKSGRPLPNARLLSTELFADRPIPSRTLTYMNMQWGQFVTHDLLSQAMEVTDEGGIQCCFGNGQDILPSEWQNDKCIPICVPEDDPFYRHYGVRCINFVRSVTTPRDDCSLGYAEQMNTVTSFLDGSAIYGSDPMLASKLREKSGGRLKERTKFGCKRGFLPTADAKTCDLRNASDPCYIAGDRRVNQTPTLAVIHTLLLREHNRVAEVLSSLNPLWTDEKIYQEARRIVIAEIQHITYQEWLPLNFGENYLRYYRITPSTLYSRDYNPDVNPAVVGAFAAAFRSLHSVVPDSFVTCPATYQCAYMYKLSDYYFNPALVESSVESLDDIIRGIVTQSAAEADPHCTREITNLLFKLDNKWGMDLIAMDIQRGRDHGLASYNDYRETCGLKRAHSFQDLSGEIPQDRINALSQIYECVDDIDLFVGGTMEKTVQGSILGKTFQCIVAEQFYRTRIGDRFFYDHGEMPHSFTPDQLKEIKKASMARLICDNTDGIKYIQRKAFEMESAHNPKYNCYDYDAIPFVDLTAWKRPILELYD</sequence>